<evidence type="ECO:0000256" key="1">
    <source>
        <dbReference type="SAM" id="MobiDB-lite"/>
    </source>
</evidence>
<keyword evidence="2" id="KW-1133">Transmembrane helix</keyword>
<accession>A0A8D8LZI8</accession>
<dbReference type="EMBL" id="HBUF01223255">
    <property type="protein sequence ID" value="CAG6670416.1"/>
    <property type="molecule type" value="Transcribed_RNA"/>
</dbReference>
<evidence type="ECO:0000313" key="3">
    <source>
        <dbReference type="EMBL" id="CAG6617878.1"/>
    </source>
</evidence>
<feature type="transmembrane region" description="Helical" evidence="2">
    <location>
        <begin position="163"/>
        <end position="185"/>
    </location>
</feature>
<dbReference type="EMBL" id="HBUF01362414">
    <property type="protein sequence ID" value="CAG6721607.1"/>
    <property type="molecule type" value="Transcribed_RNA"/>
</dbReference>
<dbReference type="EMBL" id="HBUF01223254">
    <property type="protein sequence ID" value="CAG6670414.1"/>
    <property type="molecule type" value="Transcribed_RNA"/>
</dbReference>
<proteinExistence type="predicted"/>
<evidence type="ECO:0000256" key="2">
    <source>
        <dbReference type="SAM" id="Phobius"/>
    </source>
</evidence>
<keyword evidence="2" id="KW-0472">Membrane</keyword>
<organism evidence="3">
    <name type="scientific">Cacopsylla melanoneura</name>
    <dbReference type="NCBI Taxonomy" id="428564"/>
    <lineage>
        <taxon>Eukaryota</taxon>
        <taxon>Metazoa</taxon>
        <taxon>Ecdysozoa</taxon>
        <taxon>Arthropoda</taxon>
        <taxon>Hexapoda</taxon>
        <taxon>Insecta</taxon>
        <taxon>Pterygota</taxon>
        <taxon>Neoptera</taxon>
        <taxon>Paraneoptera</taxon>
        <taxon>Hemiptera</taxon>
        <taxon>Sternorrhyncha</taxon>
        <taxon>Psylloidea</taxon>
        <taxon>Psyllidae</taxon>
        <taxon>Psyllinae</taxon>
        <taxon>Cacopsylla</taxon>
    </lineage>
</organism>
<keyword evidence="2" id="KW-0812">Transmembrane</keyword>
<feature type="compositionally biased region" description="Basic and acidic residues" evidence="1">
    <location>
        <begin position="133"/>
        <end position="144"/>
    </location>
</feature>
<dbReference type="EMBL" id="HBUF01563617">
    <property type="protein sequence ID" value="CAG6763535.1"/>
    <property type="molecule type" value="Transcribed_RNA"/>
</dbReference>
<dbReference type="AlphaFoldDB" id="A0A8D8LZI8"/>
<dbReference type="EMBL" id="HBUF01040147">
    <property type="protein sequence ID" value="CAG6617878.1"/>
    <property type="molecule type" value="Transcribed_RNA"/>
</dbReference>
<feature type="region of interest" description="Disordered" evidence="1">
    <location>
        <begin position="129"/>
        <end position="155"/>
    </location>
</feature>
<reference evidence="3" key="1">
    <citation type="submission" date="2021-05" db="EMBL/GenBank/DDBJ databases">
        <authorList>
            <person name="Alioto T."/>
            <person name="Alioto T."/>
            <person name="Gomez Garrido J."/>
        </authorList>
    </citation>
    <scope>NUCLEOTIDE SEQUENCE</scope>
</reference>
<protein>
    <submittedName>
        <fullName evidence="3">Uncharacterized protein</fullName>
    </submittedName>
</protein>
<name>A0A8D8LZI8_9HEMI</name>
<sequence>MTDNLDTYYDRSFRNHCDIRFLKENFRFREKPPARTPVWKIISFTMFVIMFFLVNLTIRRIQGVKIKYTKNVVDSFIFGFHEFDRRSCAEEKFQNKTKSVYWVFKTLSNDFHRIPDKFVIKSKSKRVIAQENGSDRAMEREPRKPGSNPNIKMKKGDTSVEKYNEYILPVMIILLLVILTAKTVWDAVGNMALPKKKPSFTSVSRRPSLRQNLYRKMSETNSSAGIRRTSVYRQNSQPDIRRKLSFMKDSLHLPSDLTRQFSAPASYVGGLDTLRRSHAIDNSSEDDPMTPETKRRVRMLRRF</sequence>
<dbReference type="EMBL" id="HBUF01563619">
    <property type="protein sequence ID" value="CAG6763539.1"/>
    <property type="molecule type" value="Transcribed_RNA"/>
</dbReference>
<dbReference type="EMBL" id="HBUF01563618">
    <property type="protein sequence ID" value="CAG6763537.1"/>
    <property type="molecule type" value="Transcribed_RNA"/>
</dbReference>
<feature type="transmembrane region" description="Helical" evidence="2">
    <location>
        <begin position="38"/>
        <end position="58"/>
    </location>
</feature>